<dbReference type="GO" id="GO:0008206">
    <property type="term" value="P:bile acid metabolic process"/>
    <property type="evidence" value="ECO:0007669"/>
    <property type="project" value="UniProtKB-ARBA"/>
</dbReference>
<dbReference type="Pfam" id="PF13561">
    <property type="entry name" value="adh_short_C2"/>
    <property type="match status" value="1"/>
</dbReference>
<dbReference type="Gene3D" id="3.40.50.720">
    <property type="entry name" value="NAD(P)-binding Rossmann-like Domain"/>
    <property type="match status" value="1"/>
</dbReference>
<comment type="caution">
    <text evidence="4">The sequence shown here is derived from an EMBL/GenBank/DDBJ whole genome shotgun (WGS) entry which is preliminary data.</text>
</comment>
<dbReference type="InterPro" id="IPR002347">
    <property type="entry name" value="SDR_fam"/>
</dbReference>
<dbReference type="PRINTS" id="PR00081">
    <property type="entry name" value="GDHRDH"/>
</dbReference>
<keyword evidence="2" id="KW-0560">Oxidoreductase</keyword>
<accession>A0A2T2X7C0</accession>
<protein>
    <submittedName>
        <fullName evidence="4">Oxidoreductase</fullName>
    </submittedName>
</protein>
<dbReference type="CDD" id="cd05233">
    <property type="entry name" value="SDR_c"/>
    <property type="match status" value="1"/>
</dbReference>
<evidence type="ECO:0000313" key="5">
    <source>
        <dbReference type="Proteomes" id="UP000242972"/>
    </source>
</evidence>
<feature type="domain" description="Ketoreductase" evidence="3">
    <location>
        <begin position="8"/>
        <end position="188"/>
    </location>
</feature>
<dbReference type="InterPro" id="IPR020904">
    <property type="entry name" value="Sc_DH/Rdtase_CS"/>
</dbReference>
<dbReference type="PROSITE" id="PS00061">
    <property type="entry name" value="ADH_SHORT"/>
    <property type="match status" value="1"/>
</dbReference>
<dbReference type="EMBL" id="PXYW01000079">
    <property type="protein sequence ID" value="PSR30401.1"/>
    <property type="molecule type" value="Genomic_DNA"/>
</dbReference>
<sequence length="266" mass="28498">MNISLKESRVVITGATGIVGRRIVRAFAQEGARLYLTGREAKSDVASVALELGAAEAYYSPLDLSDLHQVLRLPEQVKNHWEGVDVLVNNAGRYPLQPLLSMTMDSWDQVLSINLRAPFVLTKEMARIMIDQNISGSIINISSGAAFRAKVGHGHYSTSKAGLEMLTKSFALELAPFGIRVNTVVPGFAPGSGDSPLPPEYTQKMIETIPLGRTSGEMDAAAAMVFLASPWASFITGTTIIVDGGRTAGILTTTDRQELLQASHGG</sequence>
<evidence type="ECO:0000256" key="1">
    <source>
        <dbReference type="ARBA" id="ARBA00006484"/>
    </source>
</evidence>
<organism evidence="4 5">
    <name type="scientific">Sulfobacillus benefaciens</name>
    <dbReference type="NCBI Taxonomy" id="453960"/>
    <lineage>
        <taxon>Bacteria</taxon>
        <taxon>Bacillati</taxon>
        <taxon>Bacillota</taxon>
        <taxon>Clostridia</taxon>
        <taxon>Eubacteriales</taxon>
        <taxon>Clostridiales Family XVII. Incertae Sedis</taxon>
        <taxon>Sulfobacillus</taxon>
    </lineage>
</organism>
<gene>
    <name evidence="4" type="ORF">C7B46_17945</name>
</gene>
<name>A0A2T2X7C0_9FIRM</name>
<dbReference type="InterPro" id="IPR057326">
    <property type="entry name" value="KR_dom"/>
</dbReference>
<evidence type="ECO:0000313" key="4">
    <source>
        <dbReference type="EMBL" id="PSR30401.1"/>
    </source>
</evidence>
<dbReference type="SUPFAM" id="SSF51735">
    <property type="entry name" value="NAD(P)-binding Rossmann-fold domains"/>
    <property type="match status" value="1"/>
</dbReference>
<dbReference type="PANTHER" id="PTHR43639:SF1">
    <property type="entry name" value="SHORT-CHAIN DEHYDROGENASE_REDUCTASE FAMILY PROTEIN"/>
    <property type="match status" value="1"/>
</dbReference>
<dbReference type="PANTHER" id="PTHR43639">
    <property type="entry name" value="OXIDOREDUCTASE, SHORT-CHAIN DEHYDROGENASE/REDUCTASE FAMILY (AFU_ORTHOLOGUE AFUA_5G02870)"/>
    <property type="match status" value="1"/>
</dbReference>
<dbReference type="FunFam" id="3.40.50.720:FF:000084">
    <property type="entry name" value="Short-chain dehydrogenase reductase"/>
    <property type="match status" value="1"/>
</dbReference>
<dbReference type="GO" id="GO:0016491">
    <property type="term" value="F:oxidoreductase activity"/>
    <property type="evidence" value="ECO:0007669"/>
    <property type="project" value="UniProtKB-KW"/>
</dbReference>
<evidence type="ECO:0000256" key="2">
    <source>
        <dbReference type="ARBA" id="ARBA00023002"/>
    </source>
</evidence>
<comment type="similarity">
    <text evidence="1">Belongs to the short-chain dehydrogenases/reductases (SDR) family.</text>
</comment>
<dbReference type="InterPro" id="IPR036291">
    <property type="entry name" value="NAD(P)-bd_dom_sf"/>
</dbReference>
<dbReference type="AlphaFoldDB" id="A0A2T2X7C0"/>
<dbReference type="PRINTS" id="PR00080">
    <property type="entry name" value="SDRFAMILY"/>
</dbReference>
<dbReference type="Proteomes" id="UP000242972">
    <property type="component" value="Unassembled WGS sequence"/>
</dbReference>
<reference evidence="4 5" key="1">
    <citation type="journal article" date="2014" name="BMC Genomics">
        <title>Comparison of environmental and isolate Sulfobacillus genomes reveals diverse carbon, sulfur, nitrogen, and hydrogen metabolisms.</title>
        <authorList>
            <person name="Justice N.B."/>
            <person name="Norman A."/>
            <person name="Brown C.T."/>
            <person name="Singh A."/>
            <person name="Thomas B.C."/>
            <person name="Banfield J.F."/>
        </authorList>
    </citation>
    <scope>NUCLEOTIDE SEQUENCE [LARGE SCALE GENOMIC DNA]</scope>
    <source>
        <strain evidence="4">AMDSBA4</strain>
    </source>
</reference>
<evidence type="ECO:0000259" key="3">
    <source>
        <dbReference type="SMART" id="SM00822"/>
    </source>
</evidence>
<dbReference type="SMART" id="SM00822">
    <property type="entry name" value="PKS_KR"/>
    <property type="match status" value="1"/>
</dbReference>
<proteinExistence type="inferred from homology"/>